<sequence>MMIGMVLDVAGLILAIICNILPNPYSSLFVSTVIHINAGIVNFLCIIVFMSSVSKEVGNKIHPASEMDDPLFHFEYGFSFILLK</sequence>
<protein>
    <submittedName>
        <fullName evidence="2">Uncharacterized protein</fullName>
    </submittedName>
</protein>
<dbReference type="Proteomes" id="UP000230423">
    <property type="component" value="Unassembled WGS sequence"/>
</dbReference>
<feature type="transmembrane region" description="Helical" evidence="1">
    <location>
        <begin position="5"/>
        <end position="22"/>
    </location>
</feature>
<dbReference type="InterPro" id="IPR051072">
    <property type="entry name" value="CACNG_subunit"/>
</dbReference>
<dbReference type="OrthoDB" id="9990458at2759"/>
<dbReference type="PANTHER" id="PTHR12107:SF0">
    <property type="entry name" value="STARGAZIN (MAMMALIAN CALCIUM CHANNEL) HOMOLOG"/>
    <property type="match status" value="1"/>
</dbReference>
<keyword evidence="3" id="KW-1185">Reference proteome</keyword>
<feature type="non-terminal residue" evidence="2">
    <location>
        <position position="84"/>
    </location>
</feature>
<organism evidence="2 3">
    <name type="scientific">Teladorsagia circumcincta</name>
    <name type="common">Brown stomach worm</name>
    <name type="synonym">Ostertagia circumcincta</name>
    <dbReference type="NCBI Taxonomy" id="45464"/>
    <lineage>
        <taxon>Eukaryota</taxon>
        <taxon>Metazoa</taxon>
        <taxon>Ecdysozoa</taxon>
        <taxon>Nematoda</taxon>
        <taxon>Chromadorea</taxon>
        <taxon>Rhabditida</taxon>
        <taxon>Rhabditina</taxon>
        <taxon>Rhabditomorpha</taxon>
        <taxon>Strongyloidea</taxon>
        <taxon>Trichostrongylidae</taxon>
        <taxon>Teladorsagia</taxon>
    </lineage>
</organism>
<dbReference type="GO" id="GO:0098970">
    <property type="term" value="P:postsynaptic neurotransmitter receptor diffusion trapping"/>
    <property type="evidence" value="ECO:0007669"/>
    <property type="project" value="TreeGrafter"/>
</dbReference>
<dbReference type="GO" id="GO:0016247">
    <property type="term" value="F:channel regulator activity"/>
    <property type="evidence" value="ECO:0007669"/>
    <property type="project" value="TreeGrafter"/>
</dbReference>
<dbReference type="GO" id="GO:0051968">
    <property type="term" value="P:positive regulation of synaptic transmission, glutamatergic"/>
    <property type="evidence" value="ECO:0007669"/>
    <property type="project" value="TreeGrafter"/>
</dbReference>
<gene>
    <name evidence="2" type="ORF">TELCIR_24399</name>
</gene>
<evidence type="ECO:0000313" key="2">
    <source>
        <dbReference type="EMBL" id="PIO54242.1"/>
    </source>
</evidence>
<proteinExistence type="predicted"/>
<keyword evidence="1" id="KW-1133">Transmembrane helix</keyword>
<evidence type="ECO:0000256" key="1">
    <source>
        <dbReference type="SAM" id="Phobius"/>
    </source>
</evidence>
<keyword evidence="1" id="KW-0472">Membrane</keyword>
<dbReference type="GO" id="GO:0005245">
    <property type="term" value="F:voltage-gated calcium channel activity"/>
    <property type="evidence" value="ECO:0007669"/>
    <property type="project" value="TreeGrafter"/>
</dbReference>
<dbReference type="GO" id="GO:0098839">
    <property type="term" value="C:postsynaptic density membrane"/>
    <property type="evidence" value="ECO:0007669"/>
    <property type="project" value="TreeGrafter"/>
</dbReference>
<reference evidence="2 3" key="1">
    <citation type="submission" date="2015-09" db="EMBL/GenBank/DDBJ databases">
        <title>Draft genome of the parasitic nematode Teladorsagia circumcincta isolate WARC Sus (inbred).</title>
        <authorList>
            <person name="Mitreva M."/>
        </authorList>
    </citation>
    <scope>NUCLEOTIDE SEQUENCE [LARGE SCALE GENOMIC DNA]</scope>
    <source>
        <strain evidence="2 3">S</strain>
    </source>
</reference>
<dbReference type="AlphaFoldDB" id="A0A2G9T9L9"/>
<accession>A0A2G9T9L9</accession>
<evidence type="ECO:0000313" key="3">
    <source>
        <dbReference type="Proteomes" id="UP000230423"/>
    </source>
</evidence>
<name>A0A2G9T9L9_TELCI</name>
<dbReference type="GO" id="GO:0098943">
    <property type="term" value="P:neurotransmitter receptor transport, postsynaptic endosome to lysosome"/>
    <property type="evidence" value="ECO:0007669"/>
    <property type="project" value="TreeGrafter"/>
</dbReference>
<dbReference type="GO" id="GO:0099590">
    <property type="term" value="P:neurotransmitter receptor internalization"/>
    <property type="evidence" value="ECO:0007669"/>
    <property type="project" value="TreeGrafter"/>
</dbReference>
<dbReference type="GO" id="GO:0019226">
    <property type="term" value="P:transmission of nerve impulse"/>
    <property type="evidence" value="ECO:0007669"/>
    <property type="project" value="TreeGrafter"/>
</dbReference>
<dbReference type="PANTHER" id="PTHR12107">
    <property type="entry name" value="VOLTAGE-DEPENDENT CALCIUM CHANNEL GAMMA SUBUNIT"/>
    <property type="match status" value="1"/>
</dbReference>
<dbReference type="Gene3D" id="1.20.140.150">
    <property type="match status" value="1"/>
</dbReference>
<dbReference type="GO" id="GO:0032281">
    <property type="term" value="C:AMPA glutamate receptor complex"/>
    <property type="evidence" value="ECO:0007669"/>
    <property type="project" value="TreeGrafter"/>
</dbReference>
<keyword evidence="1" id="KW-0812">Transmembrane</keyword>
<dbReference type="EMBL" id="KZ399542">
    <property type="protein sequence ID" value="PIO54242.1"/>
    <property type="molecule type" value="Genomic_DNA"/>
</dbReference>
<feature type="transmembrane region" description="Helical" evidence="1">
    <location>
        <begin position="28"/>
        <end position="50"/>
    </location>
</feature>